<proteinExistence type="predicted"/>
<feature type="coiled-coil region" evidence="1">
    <location>
        <begin position="21"/>
        <end position="48"/>
    </location>
</feature>
<evidence type="ECO:0000256" key="1">
    <source>
        <dbReference type="SAM" id="Coils"/>
    </source>
</evidence>
<protein>
    <submittedName>
        <fullName evidence="3">UBIQUITIN_CONJUGAT_2 domain-containing protein</fullName>
    </submittedName>
</protein>
<dbReference type="SMART" id="SM00212">
    <property type="entry name" value="UBCc"/>
    <property type="match status" value="1"/>
</dbReference>
<name>A0A0K0E6M2_STRER</name>
<dbReference type="WBParaSite" id="SSTP_0000515100.1">
    <property type="protein sequence ID" value="SSTP_0000515100.1"/>
    <property type="gene ID" value="SSTP_0000515100"/>
</dbReference>
<reference evidence="3" key="1">
    <citation type="submission" date="2015-08" db="UniProtKB">
        <authorList>
            <consortium name="WormBaseParasite"/>
        </authorList>
    </citation>
    <scope>IDENTIFICATION</scope>
</reference>
<dbReference type="CDD" id="cd00195">
    <property type="entry name" value="UBCc_UEV"/>
    <property type="match status" value="1"/>
</dbReference>
<evidence type="ECO:0000259" key="2">
    <source>
        <dbReference type="PROSITE" id="PS50127"/>
    </source>
</evidence>
<dbReference type="SUPFAM" id="SSF54495">
    <property type="entry name" value="UBC-like"/>
    <property type="match status" value="1"/>
</dbReference>
<keyword evidence="1" id="KW-0175">Coiled coil</keyword>
<organism evidence="3">
    <name type="scientific">Strongyloides stercoralis</name>
    <name type="common">Threadworm</name>
    <dbReference type="NCBI Taxonomy" id="6248"/>
    <lineage>
        <taxon>Eukaryota</taxon>
        <taxon>Metazoa</taxon>
        <taxon>Ecdysozoa</taxon>
        <taxon>Nematoda</taxon>
        <taxon>Chromadorea</taxon>
        <taxon>Rhabditida</taxon>
        <taxon>Tylenchina</taxon>
        <taxon>Panagrolaimomorpha</taxon>
        <taxon>Strongyloidoidea</taxon>
        <taxon>Strongyloididae</taxon>
        <taxon>Strongyloides</taxon>
    </lineage>
</organism>
<dbReference type="STRING" id="6248.A0A0K0E6M2"/>
<accession>A0A0K0E6M2</accession>
<dbReference type="InterPro" id="IPR016135">
    <property type="entry name" value="UBQ-conjugating_enzyme/RWD"/>
</dbReference>
<sequence length="181" mass="21701">MIRPNLNDGSSQSHYDNEMSETFLVNELEEALTQKERLTRECDAILKLHEVRYRAATNFDDYKNWNCYIIGYPGTPYDDGIFFFRIEFDEKGYPQKAPRVFFETRIDHPCILVDGEVRFWDEWWNSKMQALDVFKQLDKLMIDFNLFVLQYEWGNVDKGNTLLDERRSRASIFTKRYAAYK</sequence>
<dbReference type="AlphaFoldDB" id="A0A0K0E6M2"/>
<dbReference type="Gene3D" id="3.10.110.10">
    <property type="entry name" value="Ubiquitin Conjugating Enzyme"/>
    <property type="match status" value="1"/>
</dbReference>
<dbReference type="Pfam" id="PF00179">
    <property type="entry name" value="UQ_con"/>
    <property type="match status" value="1"/>
</dbReference>
<dbReference type="PANTHER" id="PTHR24068">
    <property type="entry name" value="UBIQUITIN-CONJUGATING ENZYME E2"/>
    <property type="match status" value="1"/>
</dbReference>
<feature type="domain" description="UBC core" evidence="2">
    <location>
        <begin position="33"/>
        <end position="179"/>
    </location>
</feature>
<dbReference type="InterPro" id="IPR000608">
    <property type="entry name" value="UBC"/>
</dbReference>
<dbReference type="PROSITE" id="PS50127">
    <property type="entry name" value="UBC_2"/>
    <property type="match status" value="1"/>
</dbReference>
<evidence type="ECO:0000313" key="3">
    <source>
        <dbReference type="WBParaSite" id="SSTP_0000515100.1"/>
    </source>
</evidence>